<name>A0A8X6QH43_NEPPI</name>
<organism evidence="2 3">
    <name type="scientific">Nephila pilipes</name>
    <name type="common">Giant wood spider</name>
    <name type="synonym">Nephila maculata</name>
    <dbReference type="NCBI Taxonomy" id="299642"/>
    <lineage>
        <taxon>Eukaryota</taxon>
        <taxon>Metazoa</taxon>
        <taxon>Ecdysozoa</taxon>
        <taxon>Arthropoda</taxon>
        <taxon>Chelicerata</taxon>
        <taxon>Arachnida</taxon>
        <taxon>Araneae</taxon>
        <taxon>Araneomorphae</taxon>
        <taxon>Entelegynae</taxon>
        <taxon>Araneoidea</taxon>
        <taxon>Nephilidae</taxon>
        <taxon>Nephila</taxon>
    </lineage>
</organism>
<dbReference type="EMBL" id="BMAW01081551">
    <property type="protein sequence ID" value="GFU25038.1"/>
    <property type="molecule type" value="Genomic_DNA"/>
</dbReference>
<evidence type="ECO:0000313" key="2">
    <source>
        <dbReference type="EMBL" id="GFU25038.1"/>
    </source>
</evidence>
<proteinExistence type="predicted"/>
<evidence type="ECO:0000256" key="1">
    <source>
        <dbReference type="SAM" id="MobiDB-lite"/>
    </source>
</evidence>
<protein>
    <submittedName>
        <fullName evidence="2">Uncharacterized protein</fullName>
    </submittedName>
</protein>
<accession>A0A8X6QH43</accession>
<sequence>MISHESESFISSETNHSGITPADVNTQHLGDVTSKGLPATHRSLRQTETSSQQKERKRETKINTIYTIPYYSASASAWNRALKPLETEADVRLICWS</sequence>
<feature type="region of interest" description="Disordered" evidence="1">
    <location>
        <begin position="1"/>
        <end position="59"/>
    </location>
</feature>
<evidence type="ECO:0000313" key="3">
    <source>
        <dbReference type="Proteomes" id="UP000887013"/>
    </source>
</evidence>
<keyword evidence="3" id="KW-1185">Reference proteome</keyword>
<feature type="compositionally biased region" description="Polar residues" evidence="1">
    <location>
        <begin position="14"/>
        <end position="28"/>
    </location>
</feature>
<dbReference type="Proteomes" id="UP000887013">
    <property type="component" value="Unassembled WGS sequence"/>
</dbReference>
<gene>
    <name evidence="2" type="ORF">NPIL_360171</name>
</gene>
<dbReference type="AlphaFoldDB" id="A0A8X6QH43"/>
<comment type="caution">
    <text evidence="2">The sequence shown here is derived from an EMBL/GenBank/DDBJ whole genome shotgun (WGS) entry which is preliminary data.</text>
</comment>
<reference evidence="2" key="1">
    <citation type="submission" date="2020-08" db="EMBL/GenBank/DDBJ databases">
        <title>Multicomponent nature underlies the extraordinary mechanical properties of spider dragline silk.</title>
        <authorList>
            <person name="Kono N."/>
            <person name="Nakamura H."/>
            <person name="Mori M."/>
            <person name="Yoshida Y."/>
            <person name="Ohtoshi R."/>
            <person name="Malay A.D."/>
            <person name="Moran D.A.P."/>
            <person name="Tomita M."/>
            <person name="Numata K."/>
            <person name="Arakawa K."/>
        </authorList>
    </citation>
    <scope>NUCLEOTIDE SEQUENCE</scope>
</reference>